<dbReference type="InParanoid" id="E1ZT60"/>
<feature type="compositionally biased region" description="Low complexity" evidence="1">
    <location>
        <begin position="35"/>
        <end position="46"/>
    </location>
</feature>
<keyword evidence="3" id="KW-1185">Reference proteome</keyword>
<dbReference type="GeneID" id="17350375"/>
<protein>
    <submittedName>
        <fullName evidence="2">Uncharacterized protein</fullName>
    </submittedName>
</protein>
<dbReference type="KEGG" id="cvr:CHLNCDRAFT_141612"/>
<sequence>IVEDLRQQEREVSAALRRAGRGSELVGQARWWAEPQAHGQQAAAEAAAEKRQAAAAAAAATREVDAAAHATAVQAASRAETAAAAEGGGGGAGRHAGSEAQQQQQQQQQPGVPPPSTSTSPADSSWQWQAVGRWAERVSGELRAAIGQVERLEKDRHHEAAVAALHEVLETYTDVTRFPRPQRPDAVVIVGAQHDAYVSPQSVLELQQHLTGSEVRWVPGGHVTSFLLHHGSFRRAIADSLAKLAQPPPLVVPQAGHLMSSSS</sequence>
<evidence type="ECO:0000313" key="2">
    <source>
        <dbReference type="EMBL" id="EFN50944.1"/>
    </source>
</evidence>
<accession>E1ZT60</accession>
<dbReference type="eggNOG" id="KOG1551">
    <property type="taxonomic scope" value="Eukaryota"/>
</dbReference>
<feature type="compositionally biased region" description="Low complexity" evidence="1">
    <location>
        <begin position="53"/>
        <end position="85"/>
    </location>
</feature>
<dbReference type="Proteomes" id="UP000008141">
    <property type="component" value="Unassembled WGS sequence"/>
</dbReference>
<feature type="non-terminal residue" evidence="2">
    <location>
        <position position="1"/>
    </location>
</feature>
<dbReference type="SUPFAM" id="SSF53474">
    <property type="entry name" value="alpha/beta-Hydrolases"/>
    <property type="match status" value="1"/>
</dbReference>
<reference evidence="2 3" key="1">
    <citation type="journal article" date="2010" name="Plant Cell">
        <title>The Chlorella variabilis NC64A genome reveals adaptation to photosymbiosis, coevolution with viruses, and cryptic sex.</title>
        <authorList>
            <person name="Blanc G."/>
            <person name="Duncan G."/>
            <person name="Agarkova I."/>
            <person name="Borodovsky M."/>
            <person name="Gurnon J."/>
            <person name="Kuo A."/>
            <person name="Lindquist E."/>
            <person name="Lucas S."/>
            <person name="Pangilinan J."/>
            <person name="Polle J."/>
            <person name="Salamov A."/>
            <person name="Terry A."/>
            <person name="Yamada T."/>
            <person name="Dunigan D.D."/>
            <person name="Grigoriev I.V."/>
            <person name="Claverie J.M."/>
            <person name="Van Etten J.L."/>
        </authorList>
    </citation>
    <scope>NUCLEOTIDE SEQUENCE [LARGE SCALE GENOMIC DNA]</scope>
    <source>
        <strain evidence="2 3">NC64A</strain>
    </source>
</reference>
<dbReference type="Pfam" id="PF09752">
    <property type="entry name" value="ABHD18"/>
    <property type="match status" value="1"/>
</dbReference>
<proteinExistence type="predicted"/>
<dbReference type="InterPro" id="IPR029058">
    <property type="entry name" value="AB_hydrolase_fold"/>
</dbReference>
<dbReference type="EMBL" id="GL433870">
    <property type="protein sequence ID" value="EFN50944.1"/>
    <property type="molecule type" value="Genomic_DNA"/>
</dbReference>
<dbReference type="Gene3D" id="3.40.50.1820">
    <property type="entry name" value="alpha/beta hydrolase"/>
    <property type="match status" value="1"/>
</dbReference>
<organism evidence="3">
    <name type="scientific">Chlorella variabilis</name>
    <name type="common">Green alga</name>
    <dbReference type="NCBI Taxonomy" id="554065"/>
    <lineage>
        <taxon>Eukaryota</taxon>
        <taxon>Viridiplantae</taxon>
        <taxon>Chlorophyta</taxon>
        <taxon>core chlorophytes</taxon>
        <taxon>Trebouxiophyceae</taxon>
        <taxon>Chlorellales</taxon>
        <taxon>Chlorellaceae</taxon>
        <taxon>Chlorella clade</taxon>
        <taxon>Chlorella</taxon>
    </lineage>
</organism>
<dbReference type="OrthoDB" id="9987145at2759"/>
<dbReference type="AlphaFoldDB" id="E1ZT60"/>
<dbReference type="PANTHER" id="PTHR13617">
    <property type="entry name" value="PROTEIN ABHD18"/>
    <property type="match status" value="1"/>
</dbReference>
<evidence type="ECO:0000256" key="1">
    <source>
        <dbReference type="SAM" id="MobiDB-lite"/>
    </source>
</evidence>
<evidence type="ECO:0000313" key="3">
    <source>
        <dbReference type="Proteomes" id="UP000008141"/>
    </source>
</evidence>
<dbReference type="PANTHER" id="PTHR13617:SF14">
    <property type="entry name" value="PROTEIN ABHD18"/>
    <property type="match status" value="1"/>
</dbReference>
<gene>
    <name evidence="2" type="ORF">CHLNCDRAFT_141612</name>
</gene>
<feature type="region of interest" description="Disordered" evidence="1">
    <location>
        <begin position="35"/>
        <end position="127"/>
    </location>
</feature>
<dbReference type="InterPro" id="IPR019149">
    <property type="entry name" value="ABHD18"/>
</dbReference>
<feature type="compositionally biased region" description="Low complexity" evidence="1">
    <location>
        <begin position="98"/>
        <end position="110"/>
    </location>
</feature>
<name>E1ZT60_CHLVA</name>
<dbReference type="RefSeq" id="XP_005843046.1">
    <property type="nucleotide sequence ID" value="XM_005842984.1"/>
</dbReference>